<dbReference type="PANTHER" id="PTHR36966:SF1">
    <property type="entry name" value="REP-ASSOCIATED TYROSINE TRANSPOSASE"/>
    <property type="match status" value="1"/>
</dbReference>
<evidence type="ECO:0000259" key="1">
    <source>
        <dbReference type="SMART" id="SM01321"/>
    </source>
</evidence>
<accession>A0AAP7GPM1</accession>
<dbReference type="Gene3D" id="3.30.70.1290">
    <property type="entry name" value="Transposase IS200-like"/>
    <property type="match status" value="1"/>
</dbReference>
<dbReference type="NCBIfam" id="NF047646">
    <property type="entry name" value="REP_Tyr_transpos"/>
    <property type="match status" value="1"/>
</dbReference>
<protein>
    <recommendedName>
        <fullName evidence="1">Transposase IS200-like domain-containing protein</fullName>
    </recommendedName>
</protein>
<dbReference type="GO" id="GO:0004803">
    <property type="term" value="F:transposase activity"/>
    <property type="evidence" value="ECO:0007669"/>
    <property type="project" value="InterPro"/>
</dbReference>
<reference evidence="2 3" key="1">
    <citation type="submission" date="2016-05" db="EMBL/GenBank/DDBJ databases">
        <title>Draft Genome Sequences of Stenotrophomonas maltophilia Strains Sm32COP, Sm41DVV, Sm46PAILV, SmF3, SmF22, SmSOFb1 and SmCVFa1, Isolated from Different Manures, in France.</title>
        <authorList>
            <person name="Nazaret S."/>
            <person name="Bodilis J."/>
        </authorList>
    </citation>
    <scope>NUCLEOTIDE SEQUENCE [LARGE SCALE GENOMIC DNA]</scope>
    <source>
        <strain evidence="2 3">Sm41DVV</strain>
    </source>
</reference>
<dbReference type="GO" id="GO:0006313">
    <property type="term" value="P:DNA transposition"/>
    <property type="evidence" value="ECO:0007669"/>
    <property type="project" value="InterPro"/>
</dbReference>
<dbReference type="AlphaFoldDB" id="A0AAP7GPM1"/>
<comment type="caution">
    <text evidence="2">The sequence shown here is derived from an EMBL/GenBank/DDBJ whole genome shotgun (WGS) entry which is preliminary data.</text>
</comment>
<dbReference type="InterPro" id="IPR036515">
    <property type="entry name" value="Transposase_17_sf"/>
</dbReference>
<evidence type="ECO:0000313" key="2">
    <source>
        <dbReference type="EMBL" id="OBU59785.1"/>
    </source>
</evidence>
<proteinExistence type="predicted"/>
<dbReference type="Proteomes" id="UP000092125">
    <property type="component" value="Unassembled WGS sequence"/>
</dbReference>
<gene>
    <name evidence="2" type="ORF">A9K56_17335</name>
</gene>
<feature type="domain" description="Transposase IS200-like" evidence="1">
    <location>
        <begin position="14"/>
        <end position="123"/>
    </location>
</feature>
<dbReference type="PANTHER" id="PTHR36966">
    <property type="entry name" value="REP-ASSOCIATED TYROSINE TRANSPOSASE"/>
    <property type="match status" value="1"/>
</dbReference>
<dbReference type="SMART" id="SM01321">
    <property type="entry name" value="Y1_Tnp"/>
    <property type="match status" value="1"/>
</dbReference>
<dbReference type="SUPFAM" id="SSF143422">
    <property type="entry name" value="Transposase IS200-like"/>
    <property type="match status" value="1"/>
</dbReference>
<dbReference type="InterPro" id="IPR002686">
    <property type="entry name" value="Transposase_17"/>
</dbReference>
<name>A0AAP7GPM1_STEMA</name>
<evidence type="ECO:0000313" key="3">
    <source>
        <dbReference type="Proteomes" id="UP000092125"/>
    </source>
</evidence>
<dbReference type="EMBL" id="LYVI01000014">
    <property type="protein sequence ID" value="OBU59785.1"/>
    <property type="molecule type" value="Genomic_DNA"/>
</dbReference>
<organism evidence="2 3">
    <name type="scientific">Stenotrophomonas maltophilia</name>
    <name type="common">Pseudomonas maltophilia</name>
    <name type="synonym">Xanthomonas maltophilia</name>
    <dbReference type="NCBI Taxonomy" id="40324"/>
    <lineage>
        <taxon>Bacteria</taxon>
        <taxon>Pseudomonadati</taxon>
        <taxon>Pseudomonadota</taxon>
        <taxon>Gammaproteobacteria</taxon>
        <taxon>Lysobacterales</taxon>
        <taxon>Lysobacteraceae</taxon>
        <taxon>Stenotrophomonas</taxon>
        <taxon>Stenotrophomonas maltophilia group</taxon>
    </lineage>
</organism>
<dbReference type="GO" id="GO:0043565">
    <property type="term" value="F:sequence-specific DNA binding"/>
    <property type="evidence" value="ECO:0007669"/>
    <property type="project" value="TreeGrafter"/>
</dbReference>
<dbReference type="InterPro" id="IPR052715">
    <property type="entry name" value="RAYT_transposase"/>
</dbReference>
<dbReference type="Pfam" id="PF01797">
    <property type="entry name" value="Y1_Tnp"/>
    <property type="match status" value="1"/>
</dbReference>
<sequence>MTSLSNPVSREPIMGNVHLLTLTCCNRQRLFENAAHADVAMQLLAAMDREGLTTSLAWLVMPDHVRWLAQLRGYPPGYCVQRFKARSSFLINRHRGRNGAVWQAGYFDQVIDNDASLPVRARQVLAHPVSAGLAGKVGEYPHGWCRWPLQDAAIAR</sequence>